<keyword evidence="2" id="KW-1185">Reference proteome</keyword>
<evidence type="ECO:0000313" key="3">
    <source>
        <dbReference type="RefSeq" id="XP_034117578.1"/>
    </source>
</evidence>
<dbReference type="Gene3D" id="1.25.40.10">
    <property type="entry name" value="Tetratricopeptide repeat domain"/>
    <property type="match status" value="1"/>
</dbReference>
<dbReference type="PANTHER" id="PTHR46540:SF1">
    <property type="entry name" value="TETRATRICOPEPTIDE REPEAT PROTEIN 12"/>
    <property type="match status" value="1"/>
</dbReference>
<dbReference type="GO" id="GO:0007288">
    <property type="term" value="P:sperm axoneme assembly"/>
    <property type="evidence" value="ECO:0007669"/>
    <property type="project" value="TreeGrafter"/>
</dbReference>
<feature type="compositionally biased region" description="Polar residues" evidence="1">
    <location>
        <begin position="77"/>
        <end position="86"/>
    </location>
</feature>
<protein>
    <submittedName>
        <fullName evidence="3">Tetratricopeptide repeat protein 12</fullName>
    </submittedName>
</protein>
<dbReference type="AlphaFoldDB" id="A0A6P8XW15"/>
<reference evidence="3" key="1">
    <citation type="submission" date="2025-08" db="UniProtKB">
        <authorList>
            <consortium name="RefSeq"/>
        </authorList>
    </citation>
    <scope>IDENTIFICATION</scope>
    <source>
        <strain evidence="3">15112-1751.03</strain>
        <tissue evidence="3">Whole Adult</tissue>
    </source>
</reference>
<evidence type="ECO:0000313" key="2">
    <source>
        <dbReference type="Proteomes" id="UP000515160"/>
    </source>
</evidence>
<feature type="region of interest" description="Disordered" evidence="1">
    <location>
        <begin position="64"/>
        <end position="112"/>
    </location>
</feature>
<dbReference type="GO" id="GO:0005737">
    <property type="term" value="C:cytoplasm"/>
    <property type="evidence" value="ECO:0007669"/>
    <property type="project" value="TreeGrafter"/>
</dbReference>
<dbReference type="GO" id="GO:0070286">
    <property type="term" value="P:axonemal dynein complex assembly"/>
    <property type="evidence" value="ECO:0007669"/>
    <property type="project" value="TreeGrafter"/>
</dbReference>
<dbReference type="InterPro" id="IPR043195">
    <property type="entry name" value="TTC12"/>
</dbReference>
<feature type="compositionally biased region" description="Basic and acidic residues" evidence="1">
    <location>
        <begin position="88"/>
        <end position="112"/>
    </location>
</feature>
<dbReference type="Pfam" id="PF13414">
    <property type="entry name" value="TPR_11"/>
    <property type="match status" value="1"/>
</dbReference>
<dbReference type="GO" id="GO:0005813">
    <property type="term" value="C:centrosome"/>
    <property type="evidence" value="ECO:0007669"/>
    <property type="project" value="TreeGrafter"/>
</dbReference>
<gene>
    <name evidence="3" type="primary">LOC117576691</name>
</gene>
<dbReference type="OrthoDB" id="2017782at2759"/>
<name>A0A6P8XW15_DROAB</name>
<dbReference type="InterPro" id="IPR019734">
    <property type="entry name" value="TPR_rpt"/>
</dbReference>
<dbReference type="Proteomes" id="UP000515160">
    <property type="component" value="Chromosome 2R"/>
</dbReference>
<dbReference type="SUPFAM" id="SSF48452">
    <property type="entry name" value="TPR-like"/>
    <property type="match status" value="1"/>
</dbReference>
<sequence>MDDKHINDFADFESTLQKIEDILQNKGSSAEDESVLPKAKTAEDFENLDVDKVHLTIREDRTVINKSDAKPKEQKGNENTMDQQSFMKEVERDANERAQSRAKREHEAEGHRCQGNEAFRKGSYEKAILHYNKAVERVKDSAITYNNRALCYIRLRNYKRALDDCQYVLDKLQETNLRAWLYRAKAYKCLKDVDKFEESVAKARQHNPKQLSYIDKFIGQIEDEM</sequence>
<accession>A0A6P8XW15</accession>
<evidence type="ECO:0000256" key="1">
    <source>
        <dbReference type="SAM" id="MobiDB-lite"/>
    </source>
</evidence>
<dbReference type="InterPro" id="IPR011990">
    <property type="entry name" value="TPR-like_helical_dom_sf"/>
</dbReference>
<organism evidence="2 3">
    <name type="scientific">Drosophila albomicans</name>
    <name type="common">Fruit fly</name>
    <dbReference type="NCBI Taxonomy" id="7291"/>
    <lineage>
        <taxon>Eukaryota</taxon>
        <taxon>Metazoa</taxon>
        <taxon>Ecdysozoa</taxon>
        <taxon>Arthropoda</taxon>
        <taxon>Hexapoda</taxon>
        <taxon>Insecta</taxon>
        <taxon>Pterygota</taxon>
        <taxon>Neoptera</taxon>
        <taxon>Endopterygota</taxon>
        <taxon>Diptera</taxon>
        <taxon>Brachycera</taxon>
        <taxon>Muscomorpha</taxon>
        <taxon>Ephydroidea</taxon>
        <taxon>Drosophilidae</taxon>
        <taxon>Drosophila</taxon>
    </lineage>
</organism>
<dbReference type="GeneID" id="117576691"/>
<dbReference type="PANTHER" id="PTHR46540">
    <property type="entry name" value="TETRATRICOPEPTIDE REPEAT PROTEIN 12"/>
    <property type="match status" value="1"/>
</dbReference>
<feature type="compositionally biased region" description="Basic and acidic residues" evidence="1">
    <location>
        <begin position="64"/>
        <end position="76"/>
    </location>
</feature>
<dbReference type="RefSeq" id="XP_034117578.1">
    <property type="nucleotide sequence ID" value="XM_034261687.2"/>
</dbReference>
<dbReference type="SMART" id="SM00028">
    <property type="entry name" value="TPR"/>
    <property type="match status" value="3"/>
</dbReference>
<proteinExistence type="predicted"/>